<dbReference type="HOGENOM" id="CLU_1850903_0_0_5"/>
<dbReference type="KEGG" id="rpe:RPE_3626"/>
<name>Q07KH8_RHOP5</name>
<dbReference type="EMBL" id="CP000463">
    <property type="protein sequence ID" value="ABJ07556.1"/>
    <property type="molecule type" value="Genomic_DNA"/>
</dbReference>
<sequence length="153" mass="16905">MCDYSLHAVATRPAKVGETIISTTFRGTSTRGFAAIDEPDVAVCLLPGTELGFQSNVRYEQRWIWPRSADFKVGQFRQIDETARNCHHDAIEFPDGSTVLVTHLVPGQQATVLQLPVQERAERDVEQTEPAPTDPAPAQVTTEQRIASLTDTN</sequence>
<feature type="region of interest" description="Disordered" evidence="1">
    <location>
        <begin position="120"/>
        <end position="153"/>
    </location>
</feature>
<protein>
    <submittedName>
        <fullName evidence="2">Uncharacterized protein</fullName>
    </submittedName>
</protein>
<dbReference type="eggNOG" id="ENOG5033ZZE">
    <property type="taxonomic scope" value="Bacteria"/>
</dbReference>
<proteinExistence type="predicted"/>
<feature type="compositionally biased region" description="Polar residues" evidence="1">
    <location>
        <begin position="139"/>
        <end position="153"/>
    </location>
</feature>
<accession>Q07KH8</accession>
<dbReference type="AlphaFoldDB" id="Q07KH8"/>
<evidence type="ECO:0000313" key="2">
    <source>
        <dbReference type="EMBL" id="ABJ07556.1"/>
    </source>
</evidence>
<gene>
    <name evidence="2" type="ordered locus">RPE_3626</name>
</gene>
<reference evidence="2" key="1">
    <citation type="submission" date="2006-09" db="EMBL/GenBank/DDBJ databases">
        <title>Complete sequence of Rhodopseudomonas palustris BisA53.</title>
        <authorList>
            <consortium name="US DOE Joint Genome Institute"/>
            <person name="Copeland A."/>
            <person name="Lucas S."/>
            <person name="Lapidus A."/>
            <person name="Barry K."/>
            <person name="Detter J.C."/>
            <person name="Glavina del Rio T."/>
            <person name="Hammon N."/>
            <person name="Israni S."/>
            <person name="Dalin E."/>
            <person name="Tice H."/>
            <person name="Pitluck S."/>
            <person name="Chain P."/>
            <person name="Malfatti S."/>
            <person name="Shin M."/>
            <person name="Vergez L."/>
            <person name="Schmutz J."/>
            <person name="Larimer F."/>
            <person name="Land M."/>
            <person name="Hauser L."/>
            <person name="Pelletier D.A."/>
            <person name="Kyrpides N."/>
            <person name="Kim E."/>
            <person name="Harwood C.S."/>
            <person name="Oda Y."/>
            <person name="Richardson P."/>
        </authorList>
    </citation>
    <scope>NUCLEOTIDE SEQUENCE [LARGE SCALE GENOMIC DNA]</scope>
    <source>
        <strain evidence="2">BisA53</strain>
    </source>
</reference>
<evidence type="ECO:0000256" key="1">
    <source>
        <dbReference type="SAM" id="MobiDB-lite"/>
    </source>
</evidence>
<organism evidence="2">
    <name type="scientific">Rhodopseudomonas palustris (strain BisA53)</name>
    <dbReference type="NCBI Taxonomy" id="316055"/>
    <lineage>
        <taxon>Bacteria</taxon>
        <taxon>Pseudomonadati</taxon>
        <taxon>Pseudomonadota</taxon>
        <taxon>Alphaproteobacteria</taxon>
        <taxon>Hyphomicrobiales</taxon>
        <taxon>Nitrobacteraceae</taxon>
        <taxon>Rhodopseudomonas</taxon>
    </lineage>
</organism>